<dbReference type="CDD" id="cd04371">
    <property type="entry name" value="DEP"/>
    <property type="match status" value="1"/>
</dbReference>
<feature type="domain" description="DEP" evidence="2">
    <location>
        <begin position="30"/>
        <end position="127"/>
    </location>
</feature>
<dbReference type="GO" id="GO:0035556">
    <property type="term" value="P:intracellular signal transduction"/>
    <property type="evidence" value="ECO:0007669"/>
    <property type="project" value="InterPro"/>
</dbReference>
<feature type="domain" description="DEP" evidence="2">
    <location>
        <begin position="158"/>
        <end position="235"/>
    </location>
</feature>
<protein>
    <recommendedName>
        <fullName evidence="2">DEP domain-containing protein</fullName>
    </recommendedName>
</protein>
<dbReference type="InterPro" id="IPR036390">
    <property type="entry name" value="WH_DNA-bd_sf"/>
</dbReference>
<dbReference type="SUPFAM" id="SSF46785">
    <property type="entry name" value="Winged helix' DNA-binding domain"/>
    <property type="match status" value="1"/>
</dbReference>
<evidence type="ECO:0000313" key="3">
    <source>
        <dbReference type="EMBL" id="CAB9503821.1"/>
    </source>
</evidence>
<comment type="caution">
    <text evidence="3">The sequence shown here is derived from an EMBL/GenBank/DDBJ whole genome shotgun (WGS) entry which is preliminary data.</text>
</comment>
<keyword evidence="4" id="KW-1185">Reference proteome</keyword>
<organism evidence="3 4">
    <name type="scientific">Seminavis robusta</name>
    <dbReference type="NCBI Taxonomy" id="568900"/>
    <lineage>
        <taxon>Eukaryota</taxon>
        <taxon>Sar</taxon>
        <taxon>Stramenopiles</taxon>
        <taxon>Ochrophyta</taxon>
        <taxon>Bacillariophyta</taxon>
        <taxon>Bacillariophyceae</taxon>
        <taxon>Bacillariophycidae</taxon>
        <taxon>Naviculales</taxon>
        <taxon>Naviculaceae</taxon>
        <taxon>Seminavis</taxon>
    </lineage>
</organism>
<dbReference type="InterPro" id="IPR000591">
    <property type="entry name" value="DEP_dom"/>
</dbReference>
<dbReference type="Proteomes" id="UP001153069">
    <property type="component" value="Unassembled WGS sequence"/>
</dbReference>
<evidence type="ECO:0000313" key="4">
    <source>
        <dbReference type="Proteomes" id="UP001153069"/>
    </source>
</evidence>
<accession>A0A9N8DNH2</accession>
<name>A0A9N8DNH2_9STRA</name>
<dbReference type="SMART" id="SM00049">
    <property type="entry name" value="DEP"/>
    <property type="match status" value="2"/>
</dbReference>
<gene>
    <name evidence="3" type="ORF">SEMRO_177_G077760.1</name>
</gene>
<feature type="region of interest" description="Disordered" evidence="1">
    <location>
        <begin position="239"/>
        <end position="286"/>
    </location>
</feature>
<proteinExistence type="predicted"/>
<dbReference type="InterPro" id="IPR036388">
    <property type="entry name" value="WH-like_DNA-bd_sf"/>
</dbReference>
<reference evidence="3" key="1">
    <citation type="submission" date="2020-06" db="EMBL/GenBank/DDBJ databases">
        <authorList>
            <consortium name="Plant Systems Biology data submission"/>
        </authorList>
    </citation>
    <scope>NUCLEOTIDE SEQUENCE</scope>
    <source>
        <strain evidence="3">D6</strain>
    </source>
</reference>
<dbReference type="Gene3D" id="1.10.10.10">
    <property type="entry name" value="Winged helix-like DNA-binding domain superfamily/Winged helix DNA-binding domain"/>
    <property type="match status" value="2"/>
</dbReference>
<evidence type="ECO:0000259" key="2">
    <source>
        <dbReference type="SMART" id="SM00049"/>
    </source>
</evidence>
<evidence type="ECO:0000256" key="1">
    <source>
        <dbReference type="SAM" id="MobiDB-lite"/>
    </source>
</evidence>
<dbReference type="OrthoDB" id="39497at2759"/>
<dbReference type="Pfam" id="PF00610">
    <property type="entry name" value="DEP"/>
    <property type="match status" value="1"/>
</dbReference>
<dbReference type="AlphaFoldDB" id="A0A9N8DNH2"/>
<sequence>MTSTSPKAAEKRNELIRLEVLAETMEEKMFRANLVHDHFHMLRQVPRSFFGSDVVTMLRAILQMQDDSTPFITRDQALQVGRQIETEFQFFSHVDNHTHSKKKKKNKKEGTIKILQDSNKDLYQFHHNLPVQVHKTKKKYPGLWDKAHFLEAHLEFNAQQQEQWGLVTMRKTIHQNGFVAKEAVDCLMDHKMVRSRGEAVYVMNKLIERIHFCRAFQKSGNNEFQDDCQIYQLIPLDQRNPEPKMRSTRKPRKTESLSLSPRPKKRDTAFSSIDESLRTASSSGSSKAIIKDKAYFKDRVSIVRSGVSAYHAQRKAMVPKTA</sequence>
<dbReference type="EMBL" id="CAICTM010000176">
    <property type="protein sequence ID" value="CAB9503821.1"/>
    <property type="molecule type" value="Genomic_DNA"/>
</dbReference>